<dbReference type="KEGG" id="vbl:L21SP4_00040"/>
<accession>A0A0G3EGT0</accession>
<gene>
    <name evidence="2" type="ORF">L21SP4_00040</name>
</gene>
<dbReference type="InterPro" id="IPR052892">
    <property type="entry name" value="NA-targeting_endonuclease"/>
</dbReference>
<evidence type="ECO:0000313" key="3">
    <source>
        <dbReference type="Proteomes" id="UP000035268"/>
    </source>
</evidence>
<organism evidence="2 3">
    <name type="scientific">Kiritimatiella glycovorans</name>
    <dbReference type="NCBI Taxonomy" id="1307763"/>
    <lineage>
        <taxon>Bacteria</taxon>
        <taxon>Pseudomonadati</taxon>
        <taxon>Kiritimatiellota</taxon>
        <taxon>Kiritimatiellia</taxon>
        <taxon>Kiritimatiellales</taxon>
        <taxon>Kiritimatiellaceae</taxon>
        <taxon>Kiritimatiella</taxon>
    </lineage>
</organism>
<dbReference type="SMART" id="SM00507">
    <property type="entry name" value="HNHc"/>
    <property type="match status" value="1"/>
</dbReference>
<dbReference type="STRING" id="1307763.L21SP4_00040"/>
<dbReference type="OrthoDB" id="9802901at2"/>
<name>A0A0G3EGT0_9BACT</name>
<protein>
    <submittedName>
        <fullName evidence="2">HNH endonuclease</fullName>
    </submittedName>
</protein>
<dbReference type="PANTHER" id="PTHR33877">
    <property type="entry name" value="SLL1193 PROTEIN"/>
    <property type="match status" value="1"/>
</dbReference>
<dbReference type="InterPro" id="IPR003615">
    <property type="entry name" value="HNH_nuc"/>
</dbReference>
<dbReference type="RefSeq" id="WP_052880774.1">
    <property type="nucleotide sequence ID" value="NZ_CP010904.1"/>
</dbReference>
<keyword evidence="3" id="KW-1185">Reference proteome</keyword>
<keyword evidence="2" id="KW-0255">Endonuclease</keyword>
<dbReference type="CDD" id="cd00085">
    <property type="entry name" value="HNHc"/>
    <property type="match status" value="1"/>
</dbReference>
<proteinExistence type="predicted"/>
<dbReference type="PANTHER" id="PTHR33877:SF1">
    <property type="entry name" value="TYPE IV METHYL-DIRECTED RESTRICTION ENZYME ECOKMCRA"/>
    <property type="match status" value="1"/>
</dbReference>
<dbReference type="GO" id="GO:0004519">
    <property type="term" value="F:endonuclease activity"/>
    <property type="evidence" value="ECO:0007669"/>
    <property type="project" value="UniProtKB-KW"/>
</dbReference>
<sequence>MDDWFDINADEEHMRRERKRARELRRTSWWKNRIAEGRCHYCGKTLTPGRLTMDHVVPVARGGKSTKGNVVPACPECNRDKKLETPADRIMRELEDGEE</sequence>
<feature type="domain" description="HNH nuclease" evidence="1">
    <location>
        <begin position="28"/>
        <end position="79"/>
    </location>
</feature>
<dbReference type="GO" id="GO:0008270">
    <property type="term" value="F:zinc ion binding"/>
    <property type="evidence" value="ECO:0007669"/>
    <property type="project" value="InterPro"/>
</dbReference>
<reference evidence="3" key="1">
    <citation type="submission" date="2015-02" db="EMBL/GenBank/DDBJ databases">
        <title>Description and complete genome sequence of the first cultured representative of the subdivision 5 of the Verrucomicrobia phylum.</title>
        <authorList>
            <person name="Spring S."/>
            <person name="Bunk B."/>
            <person name="Sproer C."/>
            <person name="Klenk H.-P."/>
        </authorList>
    </citation>
    <scope>NUCLEOTIDE SEQUENCE [LARGE SCALE GENOMIC DNA]</scope>
    <source>
        <strain evidence="3">L21-Fru-AB</strain>
    </source>
</reference>
<reference evidence="2 3" key="2">
    <citation type="journal article" date="2016" name="ISME J.">
        <title>Characterization of the first cultured representative of Verrucomicrobia subdivision 5 indicates the proposal of a novel phylum.</title>
        <authorList>
            <person name="Spring S."/>
            <person name="Bunk B."/>
            <person name="Sproer C."/>
            <person name="Schumann P."/>
            <person name="Rohde M."/>
            <person name="Tindall B.J."/>
            <person name="Klenk H.P."/>
        </authorList>
    </citation>
    <scope>NUCLEOTIDE SEQUENCE [LARGE SCALE GENOMIC DNA]</scope>
    <source>
        <strain evidence="2 3">L21-Fru-AB</strain>
    </source>
</reference>
<dbReference type="InterPro" id="IPR002711">
    <property type="entry name" value="HNH"/>
</dbReference>
<keyword evidence="2" id="KW-0378">Hydrolase</keyword>
<dbReference type="AlphaFoldDB" id="A0A0G3EGT0"/>
<dbReference type="EMBL" id="CP010904">
    <property type="protein sequence ID" value="AKJ63329.1"/>
    <property type="molecule type" value="Genomic_DNA"/>
</dbReference>
<keyword evidence="2" id="KW-0540">Nuclease</keyword>
<dbReference type="GO" id="GO:0003676">
    <property type="term" value="F:nucleic acid binding"/>
    <property type="evidence" value="ECO:0007669"/>
    <property type="project" value="InterPro"/>
</dbReference>
<dbReference type="Gene3D" id="1.10.30.50">
    <property type="match status" value="1"/>
</dbReference>
<evidence type="ECO:0000313" key="2">
    <source>
        <dbReference type="EMBL" id="AKJ63329.1"/>
    </source>
</evidence>
<evidence type="ECO:0000259" key="1">
    <source>
        <dbReference type="SMART" id="SM00507"/>
    </source>
</evidence>
<dbReference type="Pfam" id="PF01844">
    <property type="entry name" value="HNH"/>
    <property type="match status" value="1"/>
</dbReference>
<dbReference type="Proteomes" id="UP000035268">
    <property type="component" value="Chromosome"/>
</dbReference>